<dbReference type="Proteomes" id="UP000199758">
    <property type="component" value="Unassembled WGS sequence"/>
</dbReference>
<name>A0A1M5K6X4_9GAMM</name>
<feature type="DNA-binding region" description="H-T-H motif" evidence="4">
    <location>
        <begin position="38"/>
        <end position="57"/>
    </location>
</feature>
<accession>A0A1M5K6X4</accession>
<dbReference type="SUPFAM" id="SSF48498">
    <property type="entry name" value="Tetracyclin repressor-like, C-terminal domain"/>
    <property type="match status" value="1"/>
</dbReference>
<keyword evidence="1" id="KW-0805">Transcription regulation</keyword>
<evidence type="ECO:0000256" key="1">
    <source>
        <dbReference type="ARBA" id="ARBA00023015"/>
    </source>
</evidence>
<evidence type="ECO:0000256" key="4">
    <source>
        <dbReference type="PROSITE-ProRule" id="PRU00335"/>
    </source>
</evidence>
<reference evidence="6 7" key="1">
    <citation type="submission" date="2016-11" db="EMBL/GenBank/DDBJ databases">
        <authorList>
            <person name="Jaros S."/>
            <person name="Januszkiewicz K."/>
            <person name="Wedrychowicz H."/>
        </authorList>
    </citation>
    <scope>NUCLEOTIDE SEQUENCE [LARGE SCALE GENOMIC DNA]</scope>
    <source>
        <strain evidence="6 7">CGMCC 1.7049</strain>
    </source>
</reference>
<evidence type="ECO:0000259" key="5">
    <source>
        <dbReference type="PROSITE" id="PS50977"/>
    </source>
</evidence>
<dbReference type="RefSeq" id="WP_072893129.1">
    <property type="nucleotide sequence ID" value="NZ_FQWZ01000001.1"/>
</dbReference>
<dbReference type="EMBL" id="FQWZ01000001">
    <property type="protein sequence ID" value="SHG48003.1"/>
    <property type="molecule type" value="Genomic_DNA"/>
</dbReference>
<dbReference type="Pfam" id="PF00440">
    <property type="entry name" value="TetR_N"/>
    <property type="match status" value="1"/>
</dbReference>
<dbReference type="InterPro" id="IPR036271">
    <property type="entry name" value="Tet_transcr_reg_TetR-rel_C_sf"/>
</dbReference>
<dbReference type="Gene3D" id="1.10.357.10">
    <property type="entry name" value="Tetracycline Repressor, domain 2"/>
    <property type="match status" value="1"/>
</dbReference>
<dbReference type="OrthoDB" id="116240at2"/>
<keyword evidence="2 4" id="KW-0238">DNA-binding</keyword>
<dbReference type="InterPro" id="IPR001647">
    <property type="entry name" value="HTH_TetR"/>
</dbReference>
<dbReference type="InterPro" id="IPR009057">
    <property type="entry name" value="Homeodomain-like_sf"/>
</dbReference>
<proteinExistence type="predicted"/>
<keyword evidence="3" id="KW-0804">Transcription</keyword>
<gene>
    <name evidence="6" type="ORF">SAMN04488068_0370</name>
</gene>
<dbReference type="PANTHER" id="PTHR30055">
    <property type="entry name" value="HTH-TYPE TRANSCRIPTIONAL REGULATOR RUTR"/>
    <property type="match status" value="1"/>
</dbReference>
<feature type="domain" description="HTH tetR-type" evidence="5">
    <location>
        <begin position="15"/>
        <end position="75"/>
    </location>
</feature>
<dbReference type="InterPro" id="IPR050109">
    <property type="entry name" value="HTH-type_TetR-like_transc_reg"/>
</dbReference>
<keyword evidence="7" id="KW-1185">Reference proteome</keyword>
<sequence length="207" mass="23458">MQTSTALPDLKKLDPDTKARIEAAVLDIFSTREFHRIGLIEIARGANVSLQTIYKYYGSKEALLFSGLDSWLGQLVGQMGPYLQANGLDRADLKQRLRSLFDVALGFFERNPKVMQIVMSSVYLNTWRRTAGHQNRDFYAAITRMFAQGQAQGVLNRQVSEQVLLDYCIGIIVRLVQGYISRGMNEPLTPQANELFEMLWQAIAARH</sequence>
<dbReference type="SUPFAM" id="SSF46689">
    <property type="entry name" value="Homeodomain-like"/>
    <property type="match status" value="1"/>
</dbReference>
<dbReference type="STRING" id="490188.SAMN04488068_0370"/>
<dbReference type="AlphaFoldDB" id="A0A1M5K6X4"/>
<evidence type="ECO:0000313" key="6">
    <source>
        <dbReference type="EMBL" id="SHG48003.1"/>
    </source>
</evidence>
<organism evidence="6 7">
    <name type="scientific">Hydrocarboniphaga daqingensis</name>
    <dbReference type="NCBI Taxonomy" id="490188"/>
    <lineage>
        <taxon>Bacteria</taxon>
        <taxon>Pseudomonadati</taxon>
        <taxon>Pseudomonadota</taxon>
        <taxon>Gammaproteobacteria</taxon>
        <taxon>Nevskiales</taxon>
        <taxon>Nevskiaceae</taxon>
        <taxon>Hydrocarboniphaga</taxon>
    </lineage>
</organism>
<protein>
    <submittedName>
        <fullName evidence="6">Transcriptional regulator, TetR family</fullName>
    </submittedName>
</protein>
<dbReference type="GO" id="GO:0003700">
    <property type="term" value="F:DNA-binding transcription factor activity"/>
    <property type="evidence" value="ECO:0007669"/>
    <property type="project" value="TreeGrafter"/>
</dbReference>
<evidence type="ECO:0000256" key="2">
    <source>
        <dbReference type="ARBA" id="ARBA00023125"/>
    </source>
</evidence>
<dbReference type="GO" id="GO:0000976">
    <property type="term" value="F:transcription cis-regulatory region binding"/>
    <property type="evidence" value="ECO:0007669"/>
    <property type="project" value="TreeGrafter"/>
</dbReference>
<dbReference type="PANTHER" id="PTHR30055:SF234">
    <property type="entry name" value="HTH-TYPE TRANSCRIPTIONAL REGULATOR BETI"/>
    <property type="match status" value="1"/>
</dbReference>
<evidence type="ECO:0000256" key="3">
    <source>
        <dbReference type="ARBA" id="ARBA00023163"/>
    </source>
</evidence>
<evidence type="ECO:0000313" key="7">
    <source>
        <dbReference type="Proteomes" id="UP000199758"/>
    </source>
</evidence>
<dbReference type="PROSITE" id="PS50977">
    <property type="entry name" value="HTH_TETR_2"/>
    <property type="match status" value="1"/>
</dbReference>